<feature type="signal peptide" evidence="2">
    <location>
        <begin position="1"/>
        <end position="18"/>
    </location>
</feature>
<keyword evidence="1" id="KW-1133">Transmembrane helix</keyword>
<proteinExistence type="predicted"/>
<reference evidence="3" key="4">
    <citation type="submission" date="2019-03" db="UniProtKB">
        <authorList>
            <consortium name="EnsemblPlants"/>
        </authorList>
    </citation>
    <scope>IDENTIFICATION</scope>
</reference>
<accession>A0A453ARV9</accession>
<sequence length="127" mass="13651">ALIYLGFAVAWVMAAATAAEVVARRAWGEGSAPVLFLHAVMYGALKVCVYTILAVFALVVLLLCTQCVAYVIALVSGSTSGFKKVSCKLTHSDLYSDRIAAVHRPGLSLCSNCSCTYTPRYHYVLIK</sequence>
<feature type="chain" id="PRO_5019023210" description="THH1/TOM1/TOM3 domain-containing protein" evidence="2">
    <location>
        <begin position="19"/>
        <end position="127"/>
    </location>
</feature>
<dbReference type="AlphaFoldDB" id="A0A453ARV9"/>
<organism evidence="3 4">
    <name type="scientific">Aegilops tauschii subsp. strangulata</name>
    <name type="common">Goatgrass</name>
    <dbReference type="NCBI Taxonomy" id="200361"/>
    <lineage>
        <taxon>Eukaryota</taxon>
        <taxon>Viridiplantae</taxon>
        <taxon>Streptophyta</taxon>
        <taxon>Embryophyta</taxon>
        <taxon>Tracheophyta</taxon>
        <taxon>Spermatophyta</taxon>
        <taxon>Magnoliopsida</taxon>
        <taxon>Liliopsida</taxon>
        <taxon>Poales</taxon>
        <taxon>Poaceae</taxon>
        <taxon>BOP clade</taxon>
        <taxon>Pooideae</taxon>
        <taxon>Triticodae</taxon>
        <taxon>Triticeae</taxon>
        <taxon>Triticinae</taxon>
        <taxon>Aegilops</taxon>
    </lineage>
</organism>
<name>A0A453ARV9_AEGTS</name>
<dbReference type="Proteomes" id="UP000015105">
    <property type="component" value="Chromosome 2D"/>
</dbReference>
<reference evidence="4" key="1">
    <citation type="journal article" date="2014" name="Science">
        <title>Ancient hybridizations among the ancestral genomes of bread wheat.</title>
        <authorList>
            <consortium name="International Wheat Genome Sequencing Consortium,"/>
            <person name="Marcussen T."/>
            <person name="Sandve S.R."/>
            <person name="Heier L."/>
            <person name="Spannagl M."/>
            <person name="Pfeifer M."/>
            <person name="Jakobsen K.S."/>
            <person name="Wulff B.B."/>
            <person name="Steuernagel B."/>
            <person name="Mayer K.F."/>
            <person name="Olsen O.A."/>
        </authorList>
    </citation>
    <scope>NUCLEOTIDE SEQUENCE [LARGE SCALE GENOMIC DNA]</scope>
    <source>
        <strain evidence="4">cv. AL8/78</strain>
    </source>
</reference>
<evidence type="ECO:0000313" key="3">
    <source>
        <dbReference type="EnsemblPlants" id="AET2Gv20242600.6"/>
    </source>
</evidence>
<dbReference type="Gramene" id="AET2Gv20242600.6">
    <property type="protein sequence ID" value="AET2Gv20242600.6"/>
    <property type="gene ID" value="AET2Gv20242600"/>
</dbReference>
<evidence type="ECO:0000256" key="1">
    <source>
        <dbReference type="SAM" id="Phobius"/>
    </source>
</evidence>
<evidence type="ECO:0008006" key="5">
    <source>
        <dbReference type="Google" id="ProtNLM"/>
    </source>
</evidence>
<dbReference type="EnsemblPlants" id="AET2Gv20242600.6">
    <property type="protein sequence ID" value="AET2Gv20242600.6"/>
    <property type="gene ID" value="AET2Gv20242600"/>
</dbReference>
<feature type="transmembrane region" description="Helical" evidence="1">
    <location>
        <begin position="42"/>
        <end position="75"/>
    </location>
</feature>
<evidence type="ECO:0000313" key="4">
    <source>
        <dbReference type="Proteomes" id="UP000015105"/>
    </source>
</evidence>
<keyword evidence="4" id="KW-1185">Reference proteome</keyword>
<protein>
    <recommendedName>
        <fullName evidence="5">THH1/TOM1/TOM3 domain-containing protein</fullName>
    </recommendedName>
</protein>
<reference evidence="3" key="5">
    <citation type="journal article" date="2021" name="G3 (Bethesda)">
        <title>Aegilops tauschii genome assembly Aet v5.0 features greater sequence contiguity and improved annotation.</title>
        <authorList>
            <person name="Wang L."/>
            <person name="Zhu T."/>
            <person name="Rodriguez J.C."/>
            <person name="Deal K.R."/>
            <person name="Dubcovsky J."/>
            <person name="McGuire P.E."/>
            <person name="Lux T."/>
            <person name="Spannagl M."/>
            <person name="Mayer K.F.X."/>
            <person name="Baldrich P."/>
            <person name="Meyers B.C."/>
            <person name="Huo N."/>
            <person name="Gu Y.Q."/>
            <person name="Zhou H."/>
            <person name="Devos K.M."/>
            <person name="Bennetzen J.L."/>
            <person name="Unver T."/>
            <person name="Budak H."/>
            <person name="Gulick P.J."/>
            <person name="Galiba G."/>
            <person name="Kalapos B."/>
            <person name="Nelson D.R."/>
            <person name="Li P."/>
            <person name="You F.M."/>
            <person name="Luo M.C."/>
            <person name="Dvorak J."/>
        </authorList>
    </citation>
    <scope>NUCLEOTIDE SEQUENCE [LARGE SCALE GENOMIC DNA]</scope>
    <source>
        <strain evidence="3">cv. AL8/78</strain>
    </source>
</reference>
<keyword evidence="2" id="KW-0732">Signal</keyword>
<keyword evidence="1" id="KW-0472">Membrane</keyword>
<reference evidence="4" key="2">
    <citation type="journal article" date="2017" name="Nat. Plants">
        <title>The Aegilops tauschii genome reveals multiple impacts of transposons.</title>
        <authorList>
            <person name="Zhao G."/>
            <person name="Zou C."/>
            <person name="Li K."/>
            <person name="Wang K."/>
            <person name="Li T."/>
            <person name="Gao L."/>
            <person name="Zhang X."/>
            <person name="Wang H."/>
            <person name="Yang Z."/>
            <person name="Liu X."/>
            <person name="Jiang W."/>
            <person name="Mao L."/>
            <person name="Kong X."/>
            <person name="Jiao Y."/>
            <person name="Jia J."/>
        </authorList>
    </citation>
    <scope>NUCLEOTIDE SEQUENCE [LARGE SCALE GENOMIC DNA]</scope>
    <source>
        <strain evidence="4">cv. AL8/78</strain>
    </source>
</reference>
<keyword evidence="1" id="KW-0812">Transmembrane</keyword>
<evidence type="ECO:0000256" key="2">
    <source>
        <dbReference type="SAM" id="SignalP"/>
    </source>
</evidence>
<reference evidence="3" key="3">
    <citation type="journal article" date="2017" name="Nature">
        <title>Genome sequence of the progenitor of the wheat D genome Aegilops tauschii.</title>
        <authorList>
            <person name="Luo M.C."/>
            <person name="Gu Y.Q."/>
            <person name="Puiu D."/>
            <person name="Wang H."/>
            <person name="Twardziok S.O."/>
            <person name="Deal K.R."/>
            <person name="Huo N."/>
            <person name="Zhu T."/>
            <person name="Wang L."/>
            <person name="Wang Y."/>
            <person name="McGuire P.E."/>
            <person name="Liu S."/>
            <person name="Long H."/>
            <person name="Ramasamy R.K."/>
            <person name="Rodriguez J.C."/>
            <person name="Van S.L."/>
            <person name="Yuan L."/>
            <person name="Wang Z."/>
            <person name="Xia Z."/>
            <person name="Xiao L."/>
            <person name="Anderson O.D."/>
            <person name="Ouyang S."/>
            <person name="Liang Y."/>
            <person name="Zimin A.V."/>
            <person name="Pertea G."/>
            <person name="Qi P."/>
            <person name="Bennetzen J.L."/>
            <person name="Dai X."/>
            <person name="Dawson M.W."/>
            <person name="Muller H.G."/>
            <person name="Kugler K."/>
            <person name="Rivarola-Duarte L."/>
            <person name="Spannagl M."/>
            <person name="Mayer K.F.X."/>
            <person name="Lu F.H."/>
            <person name="Bevan M.W."/>
            <person name="Leroy P."/>
            <person name="Li P."/>
            <person name="You F.M."/>
            <person name="Sun Q."/>
            <person name="Liu Z."/>
            <person name="Lyons E."/>
            <person name="Wicker T."/>
            <person name="Salzberg S.L."/>
            <person name="Devos K.M."/>
            <person name="Dvorak J."/>
        </authorList>
    </citation>
    <scope>NUCLEOTIDE SEQUENCE [LARGE SCALE GENOMIC DNA]</scope>
    <source>
        <strain evidence="3">cv. AL8/78</strain>
    </source>
</reference>